<evidence type="ECO:0000313" key="1">
    <source>
        <dbReference type="EMBL" id="KAE9397045.1"/>
    </source>
</evidence>
<protein>
    <submittedName>
        <fullName evidence="1">Uncharacterized protein</fullName>
    </submittedName>
</protein>
<sequence length="141" mass="16114">LNWLWGAGRTNGEGVERGWAHLGLIATSTRDMGPGSRHGTMNDHFGNWNWIKLTGLGHLLQKRLKNAVEERDFCRQELEAFSMGRRAEAVKWGEDIMRWEEDQEKSASEREGALNPYEMPKAGMLRVLGLSFDSNCSFRYV</sequence>
<name>A0A6A4HJJ5_9AGAR</name>
<organism evidence="1 2">
    <name type="scientific">Gymnopus androsaceus JB14</name>
    <dbReference type="NCBI Taxonomy" id="1447944"/>
    <lineage>
        <taxon>Eukaryota</taxon>
        <taxon>Fungi</taxon>
        <taxon>Dikarya</taxon>
        <taxon>Basidiomycota</taxon>
        <taxon>Agaricomycotina</taxon>
        <taxon>Agaricomycetes</taxon>
        <taxon>Agaricomycetidae</taxon>
        <taxon>Agaricales</taxon>
        <taxon>Marasmiineae</taxon>
        <taxon>Omphalotaceae</taxon>
        <taxon>Gymnopus</taxon>
    </lineage>
</organism>
<accession>A0A6A4HJJ5</accession>
<dbReference type="Proteomes" id="UP000799118">
    <property type="component" value="Unassembled WGS sequence"/>
</dbReference>
<dbReference type="EMBL" id="ML769503">
    <property type="protein sequence ID" value="KAE9397045.1"/>
    <property type="molecule type" value="Genomic_DNA"/>
</dbReference>
<dbReference type="InterPro" id="IPR040521">
    <property type="entry name" value="KDZ"/>
</dbReference>
<proteinExistence type="predicted"/>
<feature type="non-terminal residue" evidence="1">
    <location>
        <position position="1"/>
    </location>
</feature>
<dbReference type="AlphaFoldDB" id="A0A6A4HJJ5"/>
<keyword evidence="2" id="KW-1185">Reference proteome</keyword>
<reference evidence="1" key="1">
    <citation type="journal article" date="2019" name="Environ. Microbiol.">
        <title>Fungal ecological strategies reflected in gene transcription - a case study of two litter decomposers.</title>
        <authorList>
            <person name="Barbi F."/>
            <person name="Kohler A."/>
            <person name="Barry K."/>
            <person name="Baskaran P."/>
            <person name="Daum C."/>
            <person name="Fauchery L."/>
            <person name="Ihrmark K."/>
            <person name="Kuo A."/>
            <person name="LaButti K."/>
            <person name="Lipzen A."/>
            <person name="Morin E."/>
            <person name="Grigoriev I.V."/>
            <person name="Henrissat B."/>
            <person name="Lindahl B."/>
            <person name="Martin F."/>
        </authorList>
    </citation>
    <scope>NUCLEOTIDE SEQUENCE</scope>
    <source>
        <strain evidence="1">JB14</strain>
    </source>
</reference>
<dbReference type="OrthoDB" id="3257768at2759"/>
<dbReference type="Pfam" id="PF18758">
    <property type="entry name" value="KDZ"/>
    <property type="match status" value="1"/>
</dbReference>
<gene>
    <name evidence="1" type="ORF">BT96DRAFT_823805</name>
</gene>
<evidence type="ECO:0000313" key="2">
    <source>
        <dbReference type="Proteomes" id="UP000799118"/>
    </source>
</evidence>